<evidence type="ECO:0000313" key="2">
    <source>
        <dbReference type="Proteomes" id="UP000095038"/>
    </source>
</evidence>
<proteinExistence type="predicted"/>
<reference evidence="2" key="1">
    <citation type="submission" date="2016-05" db="EMBL/GenBank/DDBJ databases">
        <title>Comparative genomics of biotechnologically important yeasts.</title>
        <authorList>
            <consortium name="DOE Joint Genome Institute"/>
            <person name="Riley R."/>
            <person name="Haridas S."/>
            <person name="Wolfe K.H."/>
            <person name="Lopes M.R."/>
            <person name="Hittinger C.T."/>
            <person name="Goker M."/>
            <person name="Salamov A."/>
            <person name="Wisecaver J."/>
            <person name="Long T.M."/>
            <person name="Aerts A.L."/>
            <person name="Barry K."/>
            <person name="Choi C."/>
            <person name="Clum A."/>
            <person name="Coughlan A.Y."/>
            <person name="Deshpande S."/>
            <person name="Douglass A.P."/>
            <person name="Hanson S.J."/>
            <person name="Klenk H.-P."/>
            <person name="Labutti K."/>
            <person name="Lapidus A."/>
            <person name="Lindquist E."/>
            <person name="Lipzen A."/>
            <person name="Meier-Kolthoff J.P."/>
            <person name="Ohm R.A."/>
            <person name="Otillar R.P."/>
            <person name="Pangilinan J."/>
            <person name="Peng Y."/>
            <person name="Rokas A."/>
            <person name="Rosa C.A."/>
            <person name="Scheuner C."/>
            <person name="Sibirny A.A."/>
            <person name="Slot J.C."/>
            <person name="Stielow J.B."/>
            <person name="Sun H."/>
            <person name="Kurtzman C.P."/>
            <person name="Blackwell M."/>
            <person name="Grigoriev I.V."/>
            <person name="Jeffries T.W."/>
        </authorList>
    </citation>
    <scope>NUCLEOTIDE SEQUENCE [LARGE SCALE GENOMIC DNA]</scope>
    <source>
        <strain evidence="2">DSM 1968</strain>
    </source>
</reference>
<sequence length="73" mass="8085">MCGTSATEQPVLRVLISLHQRSPQCRRIYVTCCAQNCSLLRIACITAEMHQTTAVHMLRQGGSGRKNVTRPDS</sequence>
<keyword evidence="2" id="KW-1185">Reference proteome</keyword>
<protein>
    <submittedName>
        <fullName evidence="1">Uncharacterized protein</fullName>
    </submittedName>
</protein>
<organism evidence="1 2">
    <name type="scientific">Ascoidea rubescens DSM 1968</name>
    <dbReference type="NCBI Taxonomy" id="1344418"/>
    <lineage>
        <taxon>Eukaryota</taxon>
        <taxon>Fungi</taxon>
        <taxon>Dikarya</taxon>
        <taxon>Ascomycota</taxon>
        <taxon>Saccharomycotina</taxon>
        <taxon>Saccharomycetes</taxon>
        <taxon>Ascoideaceae</taxon>
        <taxon>Ascoidea</taxon>
    </lineage>
</organism>
<dbReference type="GeneID" id="30962402"/>
<dbReference type="Proteomes" id="UP000095038">
    <property type="component" value="Unassembled WGS sequence"/>
</dbReference>
<dbReference type="AlphaFoldDB" id="A0A1D2VCL4"/>
<gene>
    <name evidence="1" type="ORF">ASCRUDRAFT_112144</name>
</gene>
<name>A0A1D2VCL4_9ASCO</name>
<evidence type="ECO:0000313" key="1">
    <source>
        <dbReference type="EMBL" id="ODV59381.1"/>
    </source>
</evidence>
<accession>A0A1D2VCL4</accession>
<dbReference type="RefSeq" id="XP_020045688.1">
    <property type="nucleotide sequence ID" value="XM_020188766.1"/>
</dbReference>
<dbReference type="InParanoid" id="A0A1D2VCL4"/>
<dbReference type="EMBL" id="KV454486">
    <property type="protein sequence ID" value="ODV59381.1"/>
    <property type="molecule type" value="Genomic_DNA"/>
</dbReference>